<evidence type="ECO:0000313" key="2">
    <source>
        <dbReference type="Proteomes" id="UP000013911"/>
    </source>
</evidence>
<comment type="caution">
    <text evidence="1">The sequence shown here is derived from an EMBL/GenBank/DDBJ whole genome shotgun (WGS) entry which is preliminary data.</text>
</comment>
<reference evidence="1 2" key="1">
    <citation type="submission" date="2013-04" db="EMBL/GenBank/DDBJ databases">
        <title>Draft genome of the heavy metal tolerant bacterium Lysinibacillus sphaericus strain OT4b.31.</title>
        <authorList>
            <person name="Pena-Montenegro T.D."/>
            <person name="Dussan J."/>
        </authorList>
    </citation>
    <scope>NUCLEOTIDE SEQUENCE [LARGE SCALE GENOMIC DNA]</scope>
    <source>
        <strain evidence="1 2">OT4b.31</strain>
    </source>
</reference>
<organism evidence="1 2">
    <name type="scientific">Lysinibacillus sphaericus OT4b.31</name>
    <dbReference type="NCBI Taxonomy" id="1285586"/>
    <lineage>
        <taxon>Bacteria</taxon>
        <taxon>Bacillati</taxon>
        <taxon>Bacillota</taxon>
        <taxon>Bacilli</taxon>
        <taxon>Bacillales</taxon>
        <taxon>Bacillaceae</taxon>
        <taxon>Lysinibacillus</taxon>
    </lineage>
</organism>
<evidence type="ECO:0000313" key="1">
    <source>
        <dbReference type="EMBL" id="EON73512.1"/>
    </source>
</evidence>
<name>R7ZHC4_LYSSH</name>
<dbReference type="HOGENOM" id="CLU_2844645_0_0_9"/>
<sequence length="65" mass="7113">MPAASSCGVMETSDGIKEVYETNYKDAKKIINHTDAHNNTTTFVQDLSGNITASINGERNETKYS</sequence>
<proteinExistence type="predicted"/>
<dbReference type="AlphaFoldDB" id="R7ZHC4"/>
<gene>
    <name evidence="1" type="ORF">H131_05963</name>
</gene>
<protein>
    <submittedName>
        <fullName evidence="1">Uncharacterized protein</fullName>
    </submittedName>
</protein>
<dbReference type="EMBL" id="AQPX01000010">
    <property type="protein sequence ID" value="EON73512.1"/>
    <property type="molecule type" value="Genomic_DNA"/>
</dbReference>
<dbReference type="Proteomes" id="UP000013911">
    <property type="component" value="Unassembled WGS sequence"/>
</dbReference>
<accession>R7ZHC4</accession>
<dbReference type="PATRIC" id="fig|1285586.5.peg.1201"/>